<protein>
    <submittedName>
        <fullName evidence="1">Uncharacterized protein</fullName>
    </submittedName>
</protein>
<dbReference type="Gene3D" id="2.40.160.60">
    <property type="entry name" value="Outer membrane protein transport protein (OMPP1/FadL/TodX)"/>
    <property type="match status" value="1"/>
</dbReference>
<dbReference type="EMBL" id="CZVU01000082">
    <property type="protein sequence ID" value="CUT04113.1"/>
    <property type="molecule type" value="Genomic_DNA"/>
</dbReference>
<evidence type="ECO:0000313" key="2">
    <source>
        <dbReference type="Proteomes" id="UP000243065"/>
    </source>
</evidence>
<sequence length="70" mass="7492">MRKISLLLLFLLLITCFSYAQLFPVLGSQRAGISTAQFLKIPVGARAVGMADAFVANAMDASALYWNPAG</sequence>
<evidence type="ECO:0000313" key="1">
    <source>
        <dbReference type="EMBL" id="CUT04113.1"/>
    </source>
</evidence>
<keyword evidence="2" id="KW-1185">Reference proteome</keyword>
<name>A0A656D923_KRYT1</name>
<accession>A0A656D923</accession>
<dbReference type="AlphaFoldDB" id="A0A656D923"/>
<proteinExistence type="predicted"/>
<reference evidence="1 2" key="1">
    <citation type="submission" date="2015-11" db="EMBL/GenBank/DDBJ databases">
        <authorList>
            <person name="Varghese N."/>
        </authorList>
    </citation>
    <scope>NUCLEOTIDE SEQUENCE [LARGE SCALE GENOMIC DNA]</scope>
    <source>
        <strain evidence="1 2">JGI-24</strain>
    </source>
</reference>
<feature type="non-terminal residue" evidence="1">
    <location>
        <position position="70"/>
    </location>
</feature>
<dbReference type="Proteomes" id="UP000243065">
    <property type="component" value="Unassembled WGS sequence"/>
</dbReference>
<organism evidence="1 2">
    <name type="scientific">Kryptobacter tengchongensis</name>
    <dbReference type="NCBI Taxonomy" id="1643429"/>
    <lineage>
        <taxon>Bacteria</taxon>
        <taxon>Pseudomonadati</taxon>
        <taxon>Candidatus Kryptoniota</taxon>
        <taxon>Candidatus Kryptobacter</taxon>
    </lineage>
</organism>
<gene>
    <name evidence="1" type="ORF">JGI24_01426</name>
</gene>